<evidence type="ECO:0000256" key="4">
    <source>
        <dbReference type="ARBA" id="ARBA00022597"/>
    </source>
</evidence>
<sequence>MSLALLTIFCCSLNTIAIEAFTNLTGRSTLSFLTFATFLFMVINGLLNRQIFLRRHIPISLANNWVIGLGVPFPLIIVSRSGTLVANALLTFLLQNRRYSTSRIASILAVTCGITCFTLYSQQPLLNKEENNFGFPILFFGILILFLTMFASAYLGILQENIFAKYGKYPEEMMFICIQSVYRLTSTLNSLQITMLLTLRKFLNIFFSILLFKHKFDWQHYLSTILVLIGTFTFYGGHKKFIEWMRLGRREVIEEEERKEKKI</sequence>
<feature type="transmembrane region" description="Helical" evidence="8">
    <location>
        <begin position="193"/>
        <end position="212"/>
    </location>
</feature>
<evidence type="ECO:0000256" key="8">
    <source>
        <dbReference type="SAM" id="Phobius"/>
    </source>
</evidence>
<evidence type="ECO:0000256" key="2">
    <source>
        <dbReference type="ARBA" id="ARBA00010694"/>
    </source>
</evidence>
<keyword evidence="4" id="KW-0762">Sugar transport</keyword>
<dbReference type="AlphaFoldDB" id="A0A915P005"/>
<evidence type="ECO:0000256" key="1">
    <source>
        <dbReference type="ARBA" id="ARBA00004127"/>
    </source>
</evidence>
<proteinExistence type="inferred from homology"/>
<dbReference type="GO" id="GO:0005464">
    <property type="term" value="F:UDP-xylose transmembrane transporter activity"/>
    <property type="evidence" value="ECO:0007669"/>
    <property type="project" value="TreeGrafter"/>
</dbReference>
<dbReference type="Proteomes" id="UP000887560">
    <property type="component" value="Unplaced"/>
</dbReference>
<feature type="transmembrane region" description="Helical" evidence="8">
    <location>
        <begin position="218"/>
        <end position="237"/>
    </location>
</feature>
<comment type="subcellular location">
    <subcellularLocation>
        <location evidence="1">Endomembrane system</location>
        <topology evidence="1">Multi-pass membrane protein</topology>
    </subcellularLocation>
</comment>
<dbReference type="InterPro" id="IPR013657">
    <property type="entry name" value="SCL35B1-4/HUT1"/>
</dbReference>
<evidence type="ECO:0000313" key="10">
    <source>
        <dbReference type="Proteomes" id="UP000887560"/>
    </source>
</evidence>
<evidence type="ECO:0000256" key="6">
    <source>
        <dbReference type="ARBA" id="ARBA00022989"/>
    </source>
</evidence>
<feature type="transmembrane region" description="Helical" evidence="8">
    <location>
        <begin position="27"/>
        <end position="47"/>
    </location>
</feature>
<evidence type="ECO:0000256" key="7">
    <source>
        <dbReference type="ARBA" id="ARBA00023136"/>
    </source>
</evidence>
<dbReference type="GO" id="GO:0005789">
    <property type="term" value="C:endoplasmic reticulum membrane"/>
    <property type="evidence" value="ECO:0007669"/>
    <property type="project" value="TreeGrafter"/>
</dbReference>
<evidence type="ECO:0000313" key="11">
    <source>
        <dbReference type="WBParaSite" id="scf7180000422981.g9963"/>
    </source>
</evidence>
<dbReference type="GO" id="GO:0000139">
    <property type="term" value="C:Golgi membrane"/>
    <property type="evidence" value="ECO:0007669"/>
    <property type="project" value="TreeGrafter"/>
</dbReference>
<organism evidence="10 11">
    <name type="scientific">Meloidogyne floridensis</name>
    <dbReference type="NCBI Taxonomy" id="298350"/>
    <lineage>
        <taxon>Eukaryota</taxon>
        <taxon>Metazoa</taxon>
        <taxon>Ecdysozoa</taxon>
        <taxon>Nematoda</taxon>
        <taxon>Chromadorea</taxon>
        <taxon>Rhabditida</taxon>
        <taxon>Tylenchina</taxon>
        <taxon>Tylenchomorpha</taxon>
        <taxon>Tylenchoidea</taxon>
        <taxon>Meloidogynidae</taxon>
        <taxon>Meloidogyninae</taxon>
        <taxon>Meloidogyne</taxon>
    </lineage>
</organism>
<evidence type="ECO:0000256" key="3">
    <source>
        <dbReference type="ARBA" id="ARBA00022448"/>
    </source>
</evidence>
<keyword evidence="7 8" id="KW-0472">Membrane</keyword>
<dbReference type="Pfam" id="PF08449">
    <property type="entry name" value="UAA"/>
    <property type="match status" value="1"/>
</dbReference>
<reference evidence="11" key="1">
    <citation type="submission" date="2022-11" db="UniProtKB">
        <authorList>
            <consortium name="WormBaseParasite"/>
        </authorList>
    </citation>
    <scope>IDENTIFICATION</scope>
</reference>
<evidence type="ECO:0000256" key="9">
    <source>
        <dbReference type="SAM" id="SignalP"/>
    </source>
</evidence>
<feature type="chain" id="PRO_5037387242" evidence="9">
    <location>
        <begin position="21"/>
        <end position="263"/>
    </location>
</feature>
<evidence type="ECO:0000256" key="5">
    <source>
        <dbReference type="ARBA" id="ARBA00022692"/>
    </source>
</evidence>
<keyword evidence="6 8" id="KW-1133">Transmembrane helix</keyword>
<keyword evidence="3" id="KW-0813">Transport</keyword>
<name>A0A915P005_9BILA</name>
<feature type="signal peptide" evidence="9">
    <location>
        <begin position="1"/>
        <end position="20"/>
    </location>
</feature>
<feature type="transmembrane region" description="Helical" evidence="8">
    <location>
        <begin position="104"/>
        <end position="121"/>
    </location>
</feature>
<dbReference type="PANTHER" id="PTHR10778:SF4">
    <property type="entry name" value="NUCLEOTIDE SUGAR TRANSPORTER SLC35B4"/>
    <property type="match status" value="1"/>
</dbReference>
<feature type="transmembrane region" description="Helical" evidence="8">
    <location>
        <begin position="133"/>
        <end position="158"/>
    </location>
</feature>
<protein>
    <submittedName>
        <fullName evidence="11">Sugar phosphate transporter domain-containing protein</fullName>
    </submittedName>
</protein>
<keyword evidence="10" id="KW-1185">Reference proteome</keyword>
<dbReference type="GO" id="GO:0005462">
    <property type="term" value="F:UDP-N-acetylglucosamine transmembrane transporter activity"/>
    <property type="evidence" value="ECO:0007669"/>
    <property type="project" value="TreeGrafter"/>
</dbReference>
<accession>A0A915P005</accession>
<dbReference type="WBParaSite" id="scf7180000422981.g9963">
    <property type="protein sequence ID" value="scf7180000422981.g9963"/>
    <property type="gene ID" value="scf7180000422981.g9963"/>
</dbReference>
<comment type="similarity">
    <text evidence="2">Belongs to the nucleotide-sugar transporter family. SLC35B subfamily.</text>
</comment>
<keyword evidence="9" id="KW-0732">Signal</keyword>
<keyword evidence="5 8" id="KW-0812">Transmembrane</keyword>
<dbReference type="PANTHER" id="PTHR10778">
    <property type="entry name" value="SOLUTE CARRIER FAMILY 35 MEMBER B"/>
    <property type="match status" value="1"/>
</dbReference>